<dbReference type="Proteomes" id="UP000759131">
    <property type="component" value="Unassembled WGS sequence"/>
</dbReference>
<dbReference type="OrthoDB" id="10028421at2759"/>
<keyword evidence="5" id="KW-1185">Reference proteome</keyword>
<accession>A0A7R9LCL8</accession>
<evidence type="ECO:0000313" key="5">
    <source>
        <dbReference type="Proteomes" id="UP000759131"/>
    </source>
</evidence>
<feature type="non-terminal residue" evidence="4">
    <location>
        <position position="1"/>
    </location>
</feature>
<proteinExistence type="inferred from homology"/>
<keyword evidence="2" id="KW-0175">Coiled coil</keyword>
<feature type="region of interest" description="Disordered" evidence="3">
    <location>
        <begin position="110"/>
        <end position="140"/>
    </location>
</feature>
<dbReference type="AlphaFoldDB" id="A0A7R9LCL8"/>
<gene>
    <name evidence="4" type="ORF">OSB1V03_LOCUS17135</name>
</gene>
<organism evidence="4">
    <name type="scientific">Medioppia subpectinata</name>
    <dbReference type="NCBI Taxonomy" id="1979941"/>
    <lineage>
        <taxon>Eukaryota</taxon>
        <taxon>Metazoa</taxon>
        <taxon>Ecdysozoa</taxon>
        <taxon>Arthropoda</taxon>
        <taxon>Chelicerata</taxon>
        <taxon>Arachnida</taxon>
        <taxon>Acari</taxon>
        <taxon>Acariformes</taxon>
        <taxon>Sarcoptiformes</taxon>
        <taxon>Oribatida</taxon>
        <taxon>Brachypylina</taxon>
        <taxon>Oppioidea</taxon>
        <taxon>Oppiidae</taxon>
        <taxon>Medioppia</taxon>
    </lineage>
</organism>
<dbReference type="Pfam" id="PF09738">
    <property type="entry name" value="LRRFIP"/>
    <property type="match status" value="1"/>
</dbReference>
<evidence type="ECO:0000256" key="2">
    <source>
        <dbReference type="ARBA" id="ARBA00023054"/>
    </source>
</evidence>
<reference evidence="4" key="1">
    <citation type="submission" date="2020-11" db="EMBL/GenBank/DDBJ databases">
        <authorList>
            <person name="Tran Van P."/>
        </authorList>
    </citation>
    <scope>NUCLEOTIDE SEQUENCE</scope>
</reference>
<name>A0A7R9LCL8_9ACAR</name>
<evidence type="ECO:0000313" key="4">
    <source>
        <dbReference type="EMBL" id="CAD7637830.1"/>
    </source>
</evidence>
<dbReference type="EMBL" id="OC874719">
    <property type="protein sequence ID" value="CAD7637830.1"/>
    <property type="molecule type" value="Genomic_DNA"/>
</dbReference>
<evidence type="ECO:0000256" key="3">
    <source>
        <dbReference type="SAM" id="MobiDB-lite"/>
    </source>
</evidence>
<dbReference type="EMBL" id="CAJPIZ010020144">
    <property type="protein sequence ID" value="CAG2117182.1"/>
    <property type="molecule type" value="Genomic_DNA"/>
</dbReference>
<feature type="compositionally biased region" description="Basic and acidic residues" evidence="3">
    <location>
        <begin position="110"/>
        <end position="122"/>
    </location>
</feature>
<sequence length="140" mass="15944">MVGSQQVMNTDDNIENNISALNQAEVTTKKLYKECKRLNDCIQSVNLNDSKMTTDLSPNSSLNEDNSVVKMMRVSQQMPAYYEAEARLAARREARTKAREIRLKELEKQQNEINETSDRHYELFGNPITSSATKTPVTAR</sequence>
<feature type="compositionally biased region" description="Polar residues" evidence="3">
    <location>
        <begin position="127"/>
        <end position="140"/>
    </location>
</feature>
<protein>
    <submittedName>
        <fullName evidence="4">Uncharacterized protein</fullName>
    </submittedName>
</protein>
<dbReference type="GO" id="GO:0006355">
    <property type="term" value="P:regulation of DNA-templated transcription"/>
    <property type="evidence" value="ECO:0007669"/>
    <property type="project" value="InterPro"/>
</dbReference>
<comment type="similarity">
    <text evidence="1">Belongs to the LRRFIP family.</text>
</comment>
<dbReference type="InterPro" id="IPR019139">
    <property type="entry name" value="LRRFIP1/2"/>
</dbReference>
<evidence type="ECO:0000256" key="1">
    <source>
        <dbReference type="ARBA" id="ARBA00008275"/>
    </source>
</evidence>